<accession>A0A8W8J671</accession>
<protein>
    <recommendedName>
        <fullName evidence="4">FAD-dependent oxidoreductase 2 FAD-binding domain-containing protein</fullName>
    </recommendedName>
</protein>
<dbReference type="InterPro" id="IPR036188">
    <property type="entry name" value="FAD/NAD-bd_sf"/>
</dbReference>
<dbReference type="InterPro" id="IPR003953">
    <property type="entry name" value="FAD-dep_OxRdtase_2_FAD-bd"/>
</dbReference>
<keyword evidence="3" id="KW-0560">Oxidoreductase</keyword>
<evidence type="ECO:0000256" key="3">
    <source>
        <dbReference type="ARBA" id="ARBA00023002"/>
    </source>
</evidence>
<keyword evidence="6" id="KW-1185">Reference proteome</keyword>
<dbReference type="InterPro" id="IPR012132">
    <property type="entry name" value="GMC_OxRdtase"/>
</dbReference>
<proteinExistence type="inferred from homology"/>
<dbReference type="AlphaFoldDB" id="A0A8W8J671"/>
<dbReference type="Proteomes" id="UP000005408">
    <property type="component" value="Unassembled WGS sequence"/>
</dbReference>
<reference evidence="5" key="1">
    <citation type="submission" date="2022-08" db="UniProtKB">
        <authorList>
            <consortium name="EnsemblMetazoa"/>
        </authorList>
    </citation>
    <scope>IDENTIFICATION</scope>
    <source>
        <strain evidence="5">05x7-T-G4-1.051#20</strain>
    </source>
</reference>
<dbReference type="PANTHER" id="PTHR11552">
    <property type="entry name" value="GLUCOSE-METHANOL-CHOLINE GMC OXIDOREDUCTASE"/>
    <property type="match status" value="1"/>
</dbReference>
<organism evidence="5 6">
    <name type="scientific">Magallana gigas</name>
    <name type="common">Pacific oyster</name>
    <name type="synonym">Crassostrea gigas</name>
    <dbReference type="NCBI Taxonomy" id="29159"/>
    <lineage>
        <taxon>Eukaryota</taxon>
        <taxon>Metazoa</taxon>
        <taxon>Spiralia</taxon>
        <taxon>Lophotrochozoa</taxon>
        <taxon>Mollusca</taxon>
        <taxon>Bivalvia</taxon>
        <taxon>Autobranchia</taxon>
        <taxon>Pteriomorphia</taxon>
        <taxon>Ostreida</taxon>
        <taxon>Ostreoidea</taxon>
        <taxon>Ostreidae</taxon>
        <taxon>Magallana</taxon>
    </lineage>
</organism>
<evidence type="ECO:0000313" key="5">
    <source>
        <dbReference type="EnsemblMetazoa" id="G16906.1:cds"/>
    </source>
</evidence>
<keyword evidence="2" id="KW-0285">Flavoprotein</keyword>
<evidence type="ECO:0000313" key="6">
    <source>
        <dbReference type="Proteomes" id="UP000005408"/>
    </source>
</evidence>
<evidence type="ECO:0000256" key="2">
    <source>
        <dbReference type="ARBA" id="ARBA00022630"/>
    </source>
</evidence>
<evidence type="ECO:0000259" key="4">
    <source>
        <dbReference type="Pfam" id="PF00890"/>
    </source>
</evidence>
<dbReference type="GO" id="GO:0016491">
    <property type="term" value="F:oxidoreductase activity"/>
    <property type="evidence" value="ECO:0007669"/>
    <property type="project" value="UniProtKB-KW"/>
</dbReference>
<feature type="domain" description="FAD-dependent oxidoreductase 2 FAD-binding" evidence="4">
    <location>
        <begin position="39"/>
        <end position="89"/>
    </location>
</feature>
<sequence length="138" mass="14943">MAILGTLLAAVLGILLYFYLNQQKLVSEENMIVVNETYDFIIVGAGSAGCVLANRLSEDLLSTVLILEAGGYHGRGGHLVVSSGVATSLRDRVYKWGMEELGYKTVDCNGESQTGIIPTYVSPIYLNSIIHLHLKPSL</sequence>
<dbReference type="EnsemblMetazoa" id="G16906.1">
    <property type="protein sequence ID" value="G16906.1:cds"/>
    <property type="gene ID" value="G16906"/>
</dbReference>
<dbReference type="GO" id="GO:0050660">
    <property type="term" value="F:flavin adenine dinucleotide binding"/>
    <property type="evidence" value="ECO:0007669"/>
    <property type="project" value="InterPro"/>
</dbReference>
<dbReference type="SUPFAM" id="SSF51905">
    <property type="entry name" value="FAD/NAD(P)-binding domain"/>
    <property type="match status" value="1"/>
</dbReference>
<dbReference type="Pfam" id="PF00890">
    <property type="entry name" value="FAD_binding_2"/>
    <property type="match status" value="1"/>
</dbReference>
<evidence type="ECO:0000256" key="1">
    <source>
        <dbReference type="ARBA" id="ARBA00010790"/>
    </source>
</evidence>
<dbReference type="Gene3D" id="3.50.50.60">
    <property type="entry name" value="FAD/NAD(P)-binding domain"/>
    <property type="match status" value="1"/>
</dbReference>
<dbReference type="PANTHER" id="PTHR11552:SF147">
    <property type="entry name" value="CHOLINE DEHYDROGENASE, MITOCHONDRIAL"/>
    <property type="match status" value="1"/>
</dbReference>
<comment type="similarity">
    <text evidence="1">Belongs to the GMC oxidoreductase family.</text>
</comment>
<name>A0A8W8J671_MAGGI</name>